<sequence>MSSTPQKTATDDKCPIEAKKAKTVPEKVTKNHNFEKSSSTGSMKVGPFAKIKENEKKRMSSFDHDKEEVSDKERYFSK</sequence>
<reference evidence="2" key="1">
    <citation type="submission" date="2016-11" db="UniProtKB">
        <authorList>
            <consortium name="WormBaseParasite"/>
        </authorList>
    </citation>
    <scope>IDENTIFICATION</scope>
    <source>
        <strain evidence="2">KR3021</strain>
    </source>
</reference>
<dbReference type="Proteomes" id="UP000095286">
    <property type="component" value="Unplaced"/>
</dbReference>
<organism evidence="1 2">
    <name type="scientific">Rhabditophanes sp. KR3021</name>
    <dbReference type="NCBI Taxonomy" id="114890"/>
    <lineage>
        <taxon>Eukaryota</taxon>
        <taxon>Metazoa</taxon>
        <taxon>Ecdysozoa</taxon>
        <taxon>Nematoda</taxon>
        <taxon>Chromadorea</taxon>
        <taxon>Rhabditida</taxon>
        <taxon>Tylenchina</taxon>
        <taxon>Panagrolaimomorpha</taxon>
        <taxon>Strongyloidoidea</taxon>
        <taxon>Alloionematidae</taxon>
        <taxon>Rhabditophanes</taxon>
    </lineage>
</organism>
<dbReference type="WBParaSite" id="RSKR_0000284800.1">
    <property type="protein sequence ID" value="RSKR_0000284800.1"/>
    <property type="gene ID" value="RSKR_0000284800"/>
</dbReference>
<accession>A0AC35TNW1</accession>
<evidence type="ECO:0000313" key="1">
    <source>
        <dbReference type="Proteomes" id="UP000095286"/>
    </source>
</evidence>
<evidence type="ECO:0000313" key="2">
    <source>
        <dbReference type="WBParaSite" id="RSKR_0000284800.1"/>
    </source>
</evidence>
<name>A0AC35TNW1_9BILA</name>
<protein>
    <submittedName>
        <fullName evidence="2">PEST proteolytic signal-containing nuclear protein</fullName>
    </submittedName>
</protein>
<proteinExistence type="predicted"/>